<dbReference type="EMBL" id="MKVH01000024">
    <property type="protein sequence ID" value="OJX57173.1"/>
    <property type="molecule type" value="Genomic_DNA"/>
</dbReference>
<dbReference type="InterPro" id="IPR007730">
    <property type="entry name" value="SPOR-like_dom"/>
</dbReference>
<feature type="chain" id="PRO_5012251224" description="SPOR domain-containing protein" evidence="1">
    <location>
        <begin position="27"/>
        <end position="536"/>
    </location>
</feature>
<keyword evidence="1" id="KW-0732">Signal</keyword>
<dbReference type="Proteomes" id="UP000184233">
    <property type="component" value="Unassembled WGS sequence"/>
</dbReference>
<gene>
    <name evidence="3" type="ORF">BGO89_11770</name>
</gene>
<dbReference type="AlphaFoldDB" id="A0A1M3KXR9"/>
<dbReference type="SUPFAM" id="SSF110997">
    <property type="entry name" value="Sporulation related repeat"/>
    <property type="match status" value="1"/>
</dbReference>
<dbReference type="Gene3D" id="3.30.1330.60">
    <property type="entry name" value="OmpA-like domain"/>
    <property type="match status" value="1"/>
</dbReference>
<sequence length="536" mass="57512">MPLPSIRSILPSIAVITMLASAVAYGQSDDVATGPNPLLTTGGAFNWMRGAISDSTTTVSQLRIMSTRMSGNRLIVHAIPLDGSGNVIRSGLTGWSVTTRCRSTTDASIPHVPDVREVAWTSTSSSTSAVLCIDNSAAGGRFAADALTGLRTALTSMTGRDSVGILILNHDTERRSPLAPTSLAAESSSADSIEMPNGLTALWASAMQGIAMLADQASPDKVLILATTSDDNASVLFRLKDVVDKARSLDIRVYCINAAETTLGYLYRYASGATAGRNYTIANEDGSDVGNIVREILFASKHYVELSIPAPETDAACADLVVGVKVEGPSGSSAADSVRLPVRDRDLQPSVICVAAFPDSGEGALQDYYSLLVTLAERLMEDNTLDIELIGHVGLDYKGNAVARGAERARFVADFLTGYGVSTSQVHTRSAGSAYPLYYMQQEASQRLLNNRVELRWLRPDDEPYTITVGQVESEEQAETLVRTWSARKYKAYFEPVVVDNAPAYRVKVWGFATRSQATTAADGIRKKYKVKTTIE</sequence>
<dbReference type="Pfam" id="PF05036">
    <property type="entry name" value="SPOR"/>
    <property type="match status" value="1"/>
</dbReference>
<name>A0A1M3KXR9_9BACT</name>
<proteinExistence type="predicted"/>
<evidence type="ECO:0000313" key="4">
    <source>
        <dbReference type="Proteomes" id="UP000184233"/>
    </source>
</evidence>
<dbReference type="STRING" id="1895771.BGO89_11770"/>
<dbReference type="GO" id="GO:0042834">
    <property type="term" value="F:peptidoglycan binding"/>
    <property type="evidence" value="ECO:0007669"/>
    <property type="project" value="InterPro"/>
</dbReference>
<dbReference type="SUPFAM" id="SSF103088">
    <property type="entry name" value="OmpA-like"/>
    <property type="match status" value="1"/>
</dbReference>
<evidence type="ECO:0000313" key="3">
    <source>
        <dbReference type="EMBL" id="OJX57173.1"/>
    </source>
</evidence>
<evidence type="ECO:0000256" key="1">
    <source>
        <dbReference type="SAM" id="SignalP"/>
    </source>
</evidence>
<feature type="signal peptide" evidence="1">
    <location>
        <begin position="1"/>
        <end position="26"/>
    </location>
</feature>
<accession>A0A1M3KXR9</accession>
<dbReference type="InterPro" id="IPR036465">
    <property type="entry name" value="vWFA_dom_sf"/>
</dbReference>
<feature type="domain" description="SPOR" evidence="2">
    <location>
        <begin position="459"/>
        <end position="536"/>
    </location>
</feature>
<dbReference type="InterPro" id="IPR036680">
    <property type="entry name" value="SPOR-like_sf"/>
</dbReference>
<comment type="caution">
    <text evidence="3">The sequence shown here is derived from an EMBL/GenBank/DDBJ whole genome shotgun (WGS) entry which is preliminary data.</text>
</comment>
<evidence type="ECO:0000259" key="2">
    <source>
        <dbReference type="PROSITE" id="PS51724"/>
    </source>
</evidence>
<reference evidence="3 4" key="1">
    <citation type="submission" date="2016-09" db="EMBL/GenBank/DDBJ databases">
        <title>Genome-resolved meta-omics ties microbial dynamics to process performance in biotechnology for thiocyanate degradation.</title>
        <authorList>
            <person name="Kantor R.S."/>
            <person name="Huddy R.J."/>
            <person name="Iyer R."/>
            <person name="Thomas B.C."/>
            <person name="Brown C.T."/>
            <person name="Anantharaman K."/>
            <person name="Tringe S."/>
            <person name="Hettich R.L."/>
            <person name="Harrison S.T."/>
            <person name="Banfield J.F."/>
        </authorList>
    </citation>
    <scope>NUCLEOTIDE SEQUENCE [LARGE SCALE GENOMIC DNA]</scope>
    <source>
        <strain evidence="3">59-99</strain>
    </source>
</reference>
<organism evidence="3 4">
    <name type="scientific">Candidatus Kapaibacterium thiocyanatum</name>
    <dbReference type="NCBI Taxonomy" id="1895771"/>
    <lineage>
        <taxon>Bacteria</taxon>
        <taxon>Pseudomonadati</taxon>
        <taxon>Candidatus Kapaibacteriota</taxon>
        <taxon>Candidatus Kapaibacteriia</taxon>
        <taxon>Candidatus Kapaibacteriales</taxon>
        <taxon>Candidatus Kapaibacteriaceae</taxon>
        <taxon>Candidatus Kapaibacterium</taxon>
    </lineage>
</organism>
<protein>
    <recommendedName>
        <fullName evidence="2">SPOR domain-containing protein</fullName>
    </recommendedName>
</protein>
<dbReference type="InterPro" id="IPR036737">
    <property type="entry name" value="OmpA-like_sf"/>
</dbReference>
<dbReference type="Gene3D" id="3.40.50.410">
    <property type="entry name" value="von Willebrand factor, type A domain"/>
    <property type="match status" value="1"/>
</dbReference>
<dbReference type="Gene3D" id="3.30.70.1070">
    <property type="entry name" value="Sporulation related repeat"/>
    <property type="match status" value="1"/>
</dbReference>
<dbReference type="PROSITE" id="PS51724">
    <property type="entry name" value="SPOR"/>
    <property type="match status" value="1"/>
</dbReference>
<dbReference type="SUPFAM" id="SSF53300">
    <property type="entry name" value="vWA-like"/>
    <property type="match status" value="1"/>
</dbReference>